<dbReference type="AlphaFoldDB" id="A0A8D5ZJ48"/>
<evidence type="ECO:0000256" key="4">
    <source>
        <dbReference type="ARBA" id="ARBA00022917"/>
    </source>
</evidence>
<dbReference type="InterPro" id="IPR004115">
    <property type="entry name" value="GAD-like_sf"/>
</dbReference>
<keyword evidence="3" id="KW-0067">ATP-binding</keyword>
<evidence type="ECO:0000256" key="2">
    <source>
        <dbReference type="ARBA" id="ARBA00022741"/>
    </source>
</evidence>
<evidence type="ECO:0000256" key="3">
    <source>
        <dbReference type="ARBA" id="ARBA00022840"/>
    </source>
</evidence>
<evidence type="ECO:0000259" key="6">
    <source>
        <dbReference type="Pfam" id="PF21715"/>
    </source>
</evidence>
<sequence>MFCVPFINVEIVTLLNQAVTPKKGNKPNFDEAHVLLALDIIKKEQPIGRHLLMRKLGLSEASTRTLIKRLRELGLVNIDKVAGIILSDKGKELLDYFLQRTVVLESIKLDTINWDASCLILRNSSSLIEKIGILELRDLIIRSGATRTLIGIVDLDEKIELPPKTFNESEEVKKLKGEIKEKLTHVMKPYDLVIFFEPRNNYLAYKILLSLL</sequence>
<organism evidence="7 8">
    <name type="scientific">Stygiolobus caldivivus</name>
    <dbReference type="NCBI Taxonomy" id="2824673"/>
    <lineage>
        <taxon>Archaea</taxon>
        <taxon>Thermoproteota</taxon>
        <taxon>Thermoprotei</taxon>
        <taxon>Sulfolobales</taxon>
        <taxon>Sulfolobaceae</taxon>
        <taxon>Stygiolobus</taxon>
    </lineage>
</organism>
<dbReference type="GO" id="GO:0006412">
    <property type="term" value="P:translation"/>
    <property type="evidence" value="ECO:0007669"/>
    <property type="project" value="UniProtKB-KW"/>
</dbReference>
<proteinExistence type="predicted"/>
<dbReference type="InterPro" id="IPR036390">
    <property type="entry name" value="WH_DNA-bd_sf"/>
</dbReference>
<keyword evidence="2" id="KW-0547">Nucleotide-binding</keyword>
<dbReference type="InterPro" id="IPR029349">
    <property type="entry name" value="DUF4443"/>
</dbReference>
<dbReference type="InterPro" id="IPR048715">
    <property type="entry name" value="CggR_N"/>
</dbReference>
<feature type="domain" description="DUF4443" evidence="5">
    <location>
        <begin position="120"/>
        <end position="209"/>
    </location>
</feature>
<feature type="domain" description="CggR N-terminal DNA binding" evidence="6">
    <location>
        <begin position="38"/>
        <end position="95"/>
    </location>
</feature>
<evidence type="ECO:0000256" key="1">
    <source>
        <dbReference type="ARBA" id="ARBA00022598"/>
    </source>
</evidence>
<dbReference type="EMBL" id="AP024597">
    <property type="protein sequence ID" value="BCU71189.1"/>
    <property type="molecule type" value="Genomic_DNA"/>
</dbReference>
<gene>
    <name evidence="7" type="ORF">KN1_24860</name>
</gene>
<name>A0A8D5ZJ48_9CREN</name>
<evidence type="ECO:0000313" key="7">
    <source>
        <dbReference type="EMBL" id="BCU71189.1"/>
    </source>
</evidence>
<dbReference type="KEGG" id="csty:KN1_24860"/>
<dbReference type="Pfam" id="PF14544">
    <property type="entry name" value="DUF4443"/>
    <property type="match status" value="1"/>
</dbReference>
<dbReference type="Proteomes" id="UP000825123">
    <property type="component" value="Chromosome"/>
</dbReference>
<protein>
    <submittedName>
        <fullName evidence="7">Uncharacterized protein</fullName>
    </submittedName>
</protein>
<keyword evidence="4" id="KW-0648">Protein biosynthesis</keyword>
<reference evidence="7 8" key="1">
    <citation type="submission" date="2021-04" db="EMBL/GenBank/DDBJ databases">
        <title>Complete genome sequence of Stygiolobus sp. KN-1.</title>
        <authorList>
            <person name="Nakamura K."/>
            <person name="Sakai H."/>
            <person name="Kurosawa N."/>
        </authorList>
    </citation>
    <scope>NUCLEOTIDE SEQUENCE [LARGE SCALE GENOMIC DNA]</scope>
    <source>
        <strain evidence="7 8">KN-1</strain>
    </source>
</reference>
<keyword evidence="8" id="KW-1185">Reference proteome</keyword>
<dbReference type="SUPFAM" id="SSF55261">
    <property type="entry name" value="GAD domain-like"/>
    <property type="match status" value="1"/>
</dbReference>
<dbReference type="Gene3D" id="3.30.1360.30">
    <property type="entry name" value="GAD-like domain"/>
    <property type="match status" value="1"/>
</dbReference>
<keyword evidence="1" id="KW-0436">Ligase</keyword>
<accession>A0A8D5ZJ48</accession>
<evidence type="ECO:0000313" key="8">
    <source>
        <dbReference type="Proteomes" id="UP000825123"/>
    </source>
</evidence>
<dbReference type="InterPro" id="IPR036388">
    <property type="entry name" value="WH-like_DNA-bd_sf"/>
</dbReference>
<evidence type="ECO:0000259" key="5">
    <source>
        <dbReference type="Pfam" id="PF14544"/>
    </source>
</evidence>
<dbReference type="Pfam" id="PF21715">
    <property type="entry name" value="CggR_N"/>
    <property type="match status" value="1"/>
</dbReference>
<dbReference type="Gene3D" id="1.10.10.10">
    <property type="entry name" value="Winged helix-like DNA-binding domain superfamily/Winged helix DNA-binding domain"/>
    <property type="match status" value="1"/>
</dbReference>
<dbReference type="GO" id="GO:0005737">
    <property type="term" value="C:cytoplasm"/>
    <property type="evidence" value="ECO:0007669"/>
    <property type="project" value="InterPro"/>
</dbReference>
<dbReference type="GO" id="GO:0005524">
    <property type="term" value="F:ATP binding"/>
    <property type="evidence" value="ECO:0007669"/>
    <property type="project" value="UniProtKB-KW"/>
</dbReference>
<dbReference type="GO" id="GO:0004812">
    <property type="term" value="F:aminoacyl-tRNA ligase activity"/>
    <property type="evidence" value="ECO:0007669"/>
    <property type="project" value="InterPro"/>
</dbReference>
<dbReference type="SUPFAM" id="SSF46785">
    <property type="entry name" value="Winged helix' DNA-binding domain"/>
    <property type="match status" value="1"/>
</dbReference>